<dbReference type="KEGG" id="ptm:GSPATT00001882001"/>
<feature type="compositionally biased region" description="Basic and acidic residues" evidence="1">
    <location>
        <begin position="110"/>
        <end position="120"/>
    </location>
</feature>
<dbReference type="GeneID" id="5032023"/>
<dbReference type="HOGENOM" id="CLU_2054242_0_0_1"/>
<reference evidence="2 3" key="1">
    <citation type="journal article" date="2006" name="Nature">
        <title>Global trends of whole-genome duplications revealed by the ciliate Paramecium tetraurelia.</title>
        <authorList>
            <consortium name="Genoscope"/>
            <person name="Aury J.-M."/>
            <person name="Jaillon O."/>
            <person name="Duret L."/>
            <person name="Noel B."/>
            <person name="Jubin C."/>
            <person name="Porcel B.M."/>
            <person name="Segurens B."/>
            <person name="Daubin V."/>
            <person name="Anthouard V."/>
            <person name="Aiach N."/>
            <person name="Arnaiz O."/>
            <person name="Billaut A."/>
            <person name="Beisson J."/>
            <person name="Blanc I."/>
            <person name="Bouhouche K."/>
            <person name="Camara F."/>
            <person name="Duharcourt S."/>
            <person name="Guigo R."/>
            <person name="Gogendeau D."/>
            <person name="Katinka M."/>
            <person name="Keller A.-M."/>
            <person name="Kissmehl R."/>
            <person name="Klotz C."/>
            <person name="Koll F."/>
            <person name="Le Moue A."/>
            <person name="Lepere C."/>
            <person name="Malinsky S."/>
            <person name="Nowacki M."/>
            <person name="Nowak J.K."/>
            <person name="Plattner H."/>
            <person name="Poulain J."/>
            <person name="Ruiz F."/>
            <person name="Serrano V."/>
            <person name="Zagulski M."/>
            <person name="Dessen P."/>
            <person name="Betermier M."/>
            <person name="Weissenbach J."/>
            <person name="Scarpelli C."/>
            <person name="Schachter V."/>
            <person name="Sperling L."/>
            <person name="Meyer E."/>
            <person name="Cohen J."/>
            <person name="Wincker P."/>
        </authorList>
    </citation>
    <scope>NUCLEOTIDE SEQUENCE [LARGE SCALE GENOMIC DNA]</scope>
    <source>
        <strain evidence="2 3">Stock d4-2</strain>
    </source>
</reference>
<evidence type="ECO:0000313" key="2">
    <source>
        <dbReference type="EMBL" id="CAK78841.1"/>
    </source>
</evidence>
<accession>A0D724</accession>
<dbReference type="Proteomes" id="UP000000600">
    <property type="component" value="Unassembled WGS sequence"/>
</dbReference>
<feature type="region of interest" description="Disordered" evidence="1">
    <location>
        <begin position="97"/>
        <end position="120"/>
    </location>
</feature>
<evidence type="ECO:0000256" key="1">
    <source>
        <dbReference type="SAM" id="MobiDB-lite"/>
    </source>
</evidence>
<organism evidence="2 3">
    <name type="scientific">Paramecium tetraurelia</name>
    <dbReference type="NCBI Taxonomy" id="5888"/>
    <lineage>
        <taxon>Eukaryota</taxon>
        <taxon>Sar</taxon>
        <taxon>Alveolata</taxon>
        <taxon>Ciliophora</taxon>
        <taxon>Intramacronucleata</taxon>
        <taxon>Oligohymenophorea</taxon>
        <taxon>Peniculida</taxon>
        <taxon>Parameciidae</taxon>
        <taxon>Paramecium</taxon>
    </lineage>
</organism>
<dbReference type="RefSeq" id="XP_001446238.1">
    <property type="nucleotide sequence ID" value="XM_001446201.1"/>
</dbReference>
<keyword evidence="3" id="KW-1185">Reference proteome</keyword>
<sequence length="120" mass="14137">MKQQNRKPYSKNNQLIMQIRDLDPWFKLKSQGTTVIQEKDHTYHKKWKSGNKSVSKSIMNITNVKKSQLRIGIPQKEQLKKVINKYIPGSHLDLKKQSLQQQGEQLDPNPKQEELDNKQE</sequence>
<name>A0D724_PARTE</name>
<protein>
    <submittedName>
        <fullName evidence="2">Uncharacterized protein</fullName>
    </submittedName>
</protein>
<gene>
    <name evidence="2" type="ORF">GSPATT00001882001</name>
</gene>
<dbReference type="EMBL" id="CT868318">
    <property type="protein sequence ID" value="CAK78841.1"/>
    <property type="molecule type" value="Genomic_DNA"/>
</dbReference>
<proteinExistence type="predicted"/>
<dbReference type="AlphaFoldDB" id="A0D724"/>
<evidence type="ECO:0000313" key="3">
    <source>
        <dbReference type="Proteomes" id="UP000000600"/>
    </source>
</evidence>
<dbReference type="InParanoid" id="A0D724"/>